<evidence type="ECO:0000256" key="3">
    <source>
        <dbReference type="ARBA" id="ARBA00023163"/>
    </source>
</evidence>
<dbReference type="Gene3D" id="1.10.10.60">
    <property type="entry name" value="Homeodomain-like"/>
    <property type="match status" value="1"/>
</dbReference>
<dbReference type="PROSITE" id="PS01124">
    <property type="entry name" value="HTH_ARAC_FAMILY_2"/>
    <property type="match status" value="1"/>
</dbReference>
<dbReference type="PRINTS" id="PR00032">
    <property type="entry name" value="HTHARAC"/>
</dbReference>
<keyword evidence="3" id="KW-0804">Transcription</keyword>
<reference evidence="5 6" key="1">
    <citation type="submission" date="2024-04" db="EMBL/GenBank/DDBJ databases">
        <title>Human intestinal bacterial collection.</title>
        <authorList>
            <person name="Pauvert C."/>
            <person name="Hitch T.C.A."/>
            <person name="Clavel T."/>
        </authorList>
    </citation>
    <scope>NUCLEOTIDE SEQUENCE [LARGE SCALE GENOMIC DNA]</scope>
    <source>
        <strain evidence="5 6">CLA-SR-H026</strain>
    </source>
</reference>
<name>A0ABV1J467_9FIRM</name>
<dbReference type="Proteomes" id="UP001481872">
    <property type="component" value="Unassembled WGS sequence"/>
</dbReference>
<keyword evidence="1" id="KW-0805">Transcription regulation</keyword>
<dbReference type="EMBL" id="JBBNPS010000002">
    <property type="protein sequence ID" value="MEQ3352978.1"/>
    <property type="molecule type" value="Genomic_DNA"/>
</dbReference>
<dbReference type="Pfam" id="PF12833">
    <property type="entry name" value="HTH_18"/>
    <property type="match status" value="1"/>
</dbReference>
<dbReference type="PANTHER" id="PTHR43280:SF28">
    <property type="entry name" value="HTH-TYPE TRANSCRIPTIONAL ACTIVATOR RHAS"/>
    <property type="match status" value="1"/>
</dbReference>
<dbReference type="InterPro" id="IPR018060">
    <property type="entry name" value="HTH_AraC"/>
</dbReference>
<keyword evidence="6" id="KW-1185">Reference proteome</keyword>
<evidence type="ECO:0000313" key="6">
    <source>
        <dbReference type="Proteomes" id="UP001481872"/>
    </source>
</evidence>
<dbReference type="InterPro" id="IPR020449">
    <property type="entry name" value="Tscrpt_reg_AraC-type_HTH"/>
</dbReference>
<proteinExistence type="predicted"/>
<sequence>MTNLEDWVEGIESWGFRVVDYDEDTMFFEGIERDDDTMVTYRIAPGVFVDYINIKSRYRSENAAHSGRRGYRIAYCSSGNYYTHINGSKVLITSAEVFVGKAIPEAKASYGTQEGIVAFNIVVAPDEIEGRTFLADLSRDFVEAVKEVKDMGFTVKRKDALDEARGLIDALAKADRAGIGLMAFRLLSTISKEQVSANRKRYFQGTEDEFVAEIEQYLRENLKEPVTLDRLEEVFGCSKSTIINKFIRTCQYTPMKYLANLRMMEAERQLIDTNASMTYIAESVGYDNPSNFSRAFKRFTGLSPSAYRKCFDQSKNDTKKAKPTYRVTP</sequence>
<feature type="domain" description="HTH araC/xylS-type" evidence="4">
    <location>
        <begin position="212"/>
        <end position="310"/>
    </location>
</feature>
<comment type="caution">
    <text evidence="5">The sequence shown here is derived from an EMBL/GenBank/DDBJ whole genome shotgun (WGS) entry which is preliminary data.</text>
</comment>
<organism evidence="5 6">
    <name type="scientific">Aedoeadaptatus acetigenes</name>
    <dbReference type="NCBI Taxonomy" id="2981723"/>
    <lineage>
        <taxon>Bacteria</taxon>
        <taxon>Bacillati</taxon>
        <taxon>Bacillota</taxon>
        <taxon>Tissierellia</taxon>
        <taxon>Tissierellales</taxon>
        <taxon>Peptoniphilaceae</taxon>
        <taxon>Aedoeadaptatus</taxon>
    </lineage>
</organism>
<dbReference type="PANTHER" id="PTHR43280">
    <property type="entry name" value="ARAC-FAMILY TRANSCRIPTIONAL REGULATOR"/>
    <property type="match status" value="1"/>
</dbReference>
<keyword evidence="2" id="KW-0238">DNA-binding</keyword>
<dbReference type="RefSeq" id="WP_349053381.1">
    <property type="nucleotide sequence ID" value="NZ_JBBNPS010000002.1"/>
</dbReference>
<dbReference type="PROSITE" id="PS00041">
    <property type="entry name" value="HTH_ARAC_FAMILY_1"/>
    <property type="match status" value="1"/>
</dbReference>
<dbReference type="InterPro" id="IPR009057">
    <property type="entry name" value="Homeodomain-like_sf"/>
</dbReference>
<evidence type="ECO:0000256" key="1">
    <source>
        <dbReference type="ARBA" id="ARBA00023015"/>
    </source>
</evidence>
<dbReference type="SUPFAM" id="SSF46689">
    <property type="entry name" value="Homeodomain-like"/>
    <property type="match status" value="1"/>
</dbReference>
<evidence type="ECO:0000313" key="5">
    <source>
        <dbReference type="EMBL" id="MEQ3352978.1"/>
    </source>
</evidence>
<evidence type="ECO:0000259" key="4">
    <source>
        <dbReference type="PROSITE" id="PS01124"/>
    </source>
</evidence>
<accession>A0ABV1J467</accession>
<dbReference type="InterPro" id="IPR018062">
    <property type="entry name" value="HTH_AraC-typ_CS"/>
</dbReference>
<evidence type="ECO:0000256" key="2">
    <source>
        <dbReference type="ARBA" id="ARBA00023125"/>
    </source>
</evidence>
<dbReference type="SMART" id="SM00342">
    <property type="entry name" value="HTH_ARAC"/>
    <property type="match status" value="1"/>
</dbReference>
<gene>
    <name evidence="5" type="ORF">AAA081_01480</name>
</gene>
<protein>
    <submittedName>
        <fullName evidence="5">AraC family transcriptional regulator</fullName>
    </submittedName>
</protein>